<proteinExistence type="predicted"/>
<dbReference type="AlphaFoldDB" id="A0A8H7CS67"/>
<accession>A0A8H7CS67</accession>
<protein>
    <recommendedName>
        <fullName evidence="3">F-box domain-containing protein</fullName>
    </recommendedName>
</protein>
<dbReference type="EMBL" id="JACAZH010000017">
    <property type="protein sequence ID" value="KAF7348339.1"/>
    <property type="molecule type" value="Genomic_DNA"/>
</dbReference>
<sequence>MSLSNSPFANRLNTNYVPSDSEILEIRSLLVDPTEEIARIDAQIAEMELALVQLKEKRGLLQKPIDAHKALISPMRLIPQDILLEIFCSCLPREHNALIDPNEAPLLLGRISRHWRDVAYSSPMLWSSMHIPSPDLRRMPPNILLELERIVEAWLERSATCPLSISLVDHTDYLDSDIKKHPLMLQLLAVSQRLRHLTLSGDAVTIGPFLQLGPEELPQLKSSRIRYLSSYSDFPSILQIPTLEDVALCTVGSTDPLSLSLPWSRLTRLRLECYSHWTEQGPDGGLNLDGALDILRKCPNLEHCEIRVTRYSEHSGLTRSPPSIIMPQLHTLSITGWEFQLQKWISELVAPNLRSLRIGEDFVPPPPPSSCGRFTVDIDLNRFTSAGLHDLLQSFPMTSHFRVFSSRVAPPDPTLTTTTLDEEFIALFCTPHNLCAMLTDIHFESPSAGFSDKAALAFIKARMAMPIPLRRFRAQFLRPMELDIISELQSYISDGLQVFLDYPPPLHRFNAEGGLHVPGSLAMF</sequence>
<comment type="caution">
    <text evidence="1">The sequence shown here is derived from an EMBL/GenBank/DDBJ whole genome shotgun (WGS) entry which is preliminary data.</text>
</comment>
<organism evidence="1 2">
    <name type="scientific">Mycena sanguinolenta</name>
    <dbReference type="NCBI Taxonomy" id="230812"/>
    <lineage>
        <taxon>Eukaryota</taxon>
        <taxon>Fungi</taxon>
        <taxon>Dikarya</taxon>
        <taxon>Basidiomycota</taxon>
        <taxon>Agaricomycotina</taxon>
        <taxon>Agaricomycetes</taxon>
        <taxon>Agaricomycetidae</taxon>
        <taxon>Agaricales</taxon>
        <taxon>Marasmiineae</taxon>
        <taxon>Mycenaceae</taxon>
        <taxon>Mycena</taxon>
    </lineage>
</organism>
<gene>
    <name evidence="1" type="ORF">MSAN_01787900</name>
</gene>
<evidence type="ECO:0000313" key="2">
    <source>
        <dbReference type="Proteomes" id="UP000623467"/>
    </source>
</evidence>
<dbReference type="OrthoDB" id="3248197at2759"/>
<dbReference type="Gene3D" id="3.80.10.10">
    <property type="entry name" value="Ribonuclease Inhibitor"/>
    <property type="match status" value="1"/>
</dbReference>
<dbReference type="Proteomes" id="UP000623467">
    <property type="component" value="Unassembled WGS sequence"/>
</dbReference>
<evidence type="ECO:0000313" key="1">
    <source>
        <dbReference type="EMBL" id="KAF7348339.1"/>
    </source>
</evidence>
<evidence type="ECO:0008006" key="3">
    <source>
        <dbReference type="Google" id="ProtNLM"/>
    </source>
</evidence>
<dbReference type="InterPro" id="IPR032675">
    <property type="entry name" value="LRR_dom_sf"/>
</dbReference>
<dbReference type="SUPFAM" id="SSF52047">
    <property type="entry name" value="RNI-like"/>
    <property type="match status" value="1"/>
</dbReference>
<reference evidence="1" key="1">
    <citation type="submission" date="2020-05" db="EMBL/GenBank/DDBJ databases">
        <title>Mycena genomes resolve the evolution of fungal bioluminescence.</title>
        <authorList>
            <person name="Tsai I.J."/>
        </authorList>
    </citation>
    <scope>NUCLEOTIDE SEQUENCE</scope>
    <source>
        <strain evidence="1">160909Yilan</strain>
    </source>
</reference>
<name>A0A8H7CS67_9AGAR</name>
<keyword evidence="2" id="KW-1185">Reference proteome</keyword>